<accession>A0A7D6DVT3</accession>
<dbReference type="KEGG" id="mgor:H0P51_18690"/>
<dbReference type="Proteomes" id="UP000510682">
    <property type="component" value="Chromosome"/>
</dbReference>
<feature type="domain" description="N-acetyltransferase" evidence="1">
    <location>
        <begin position="4"/>
        <end position="135"/>
    </location>
</feature>
<name>A0A7D6DVT3_9MYCO</name>
<dbReference type="RefSeq" id="WP_180914361.1">
    <property type="nucleotide sequence ID" value="NZ_CP059165.1"/>
</dbReference>
<evidence type="ECO:0000313" key="3">
    <source>
        <dbReference type="Proteomes" id="UP000510682"/>
    </source>
</evidence>
<dbReference type="EMBL" id="CP059165">
    <property type="protein sequence ID" value="QLL05828.1"/>
    <property type="molecule type" value="Genomic_DNA"/>
</dbReference>
<dbReference type="SUPFAM" id="SSF55729">
    <property type="entry name" value="Acyl-CoA N-acyltransferases (Nat)"/>
    <property type="match status" value="1"/>
</dbReference>
<proteinExistence type="predicted"/>
<dbReference type="InterPro" id="IPR000182">
    <property type="entry name" value="GNAT_dom"/>
</dbReference>
<gene>
    <name evidence="2" type="ORF">H0P51_18690</name>
</gene>
<keyword evidence="3" id="KW-1185">Reference proteome</keyword>
<evidence type="ECO:0000313" key="2">
    <source>
        <dbReference type="EMBL" id="QLL05828.1"/>
    </source>
</evidence>
<reference evidence="3" key="3">
    <citation type="submission" date="2023-07" db="EMBL/GenBank/DDBJ databases">
        <title>Description of Mycobacterium gordonae subsp. intergordonae subsp.nov. and Mycobacterium gordonae subsp. gordonae subsp. nov.</title>
        <authorList>
            <person name="Huang H."/>
        </authorList>
    </citation>
    <scope>NUCLEOTIDE SEQUENCE [LARGE SCALE GENOMIC DNA]</scope>
    <source>
        <strain evidence="3">24</strain>
    </source>
</reference>
<dbReference type="AlphaFoldDB" id="A0A7D6DVT3"/>
<dbReference type="GO" id="GO:0016747">
    <property type="term" value="F:acyltransferase activity, transferring groups other than amino-acyl groups"/>
    <property type="evidence" value="ECO:0007669"/>
    <property type="project" value="InterPro"/>
</dbReference>
<keyword evidence="2" id="KW-0808">Transferase</keyword>
<reference evidence="3" key="1">
    <citation type="submission" date="2020-07" db="EMBL/GenBank/DDBJ databases">
        <title>Description of Mycobacterium gordonae subsp. intergordonae subsp.nov. and Mycobacterium gordonae subsp. gordonae subsp. nov.</title>
        <authorList>
            <person name="Yu X."/>
        </authorList>
    </citation>
    <scope>NUCLEOTIDE SEQUENCE [LARGE SCALE GENOMIC DNA]</scope>
    <source>
        <strain evidence="3">24</strain>
    </source>
</reference>
<protein>
    <submittedName>
        <fullName evidence="2">GNAT family N-acetyltransferase</fullName>
    </submittedName>
</protein>
<evidence type="ECO:0000259" key="1">
    <source>
        <dbReference type="PROSITE" id="PS51186"/>
    </source>
</evidence>
<reference evidence="2 3" key="2">
    <citation type="submission" date="2020-07" db="EMBL/GenBank/DDBJ databases">
        <authorList>
            <person name="Yu X."/>
        </authorList>
    </citation>
    <scope>NUCLEOTIDE SEQUENCE [LARGE SCALE GENOMIC DNA]</scope>
    <source>
        <strain evidence="3">24</strain>
    </source>
</reference>
<dbReference type="Pfam" id="PF00583">
    <property type="entry name" value="Acetyltransf_1"/>
    <property type="match status" value="1"/>
</dbReference>
<dbReference type="Gene3D" id="3.40.630.30">
    <property type="match status" value="1"/>
</dbReference>
<dbReference type="PROSITE" id="PS51186">
    <property type="entry name" value="GNAT"/>
    <property type="match status" value="1"/>
</dbReference>
<dbReference type="CDD" id="cd04301">
    <property type="entry name" value="NAT_SF"/>
    <property type="match status" value="1"/>
</dbReference>
<sequence length="135" mass="14635">MAPLRVRQAVSSDVEPIAELLVAVGLCKPEGLRVKIRQSIERSPETCLVILDGSDLIGAALSFFNGFHVFLSHIAVVAERQRTGAGRILHGELVDRGRKLGAAGIITDSWLTSTGFYYRLGYRVPGAVFLISSLK</sequence>
<dbReference type="InterPro" id="IPR016181">
    <property type="entry name" value="Acyl_CoA_acyltransferase"/>
</dbReference>
<organism evidence="2 3">
    <name type="scientific">Mycobacterium vicinigordonae</name>
    <dbReference type="NCBI Taxonomy" id="1719132"/>
    <lineage>
        <taxon>Bacteria</taxon>
        <taxon>Bacillati</taxon>
        <taxon>Actinomycetota</taxon>
        <taxon>Actinomycetes</taxon>
        <taxon>Mycobacteriales</taxon>
        <taxon>Mycobacteriaceae</taxon>
        <taxon>Mycobacterium</taxon>
    </lineage>
</organism>